<dbReference type="EMBL" id="JBCLYO010000015">
    <property type="protein sequence ID" value="KAL0082469.1"/>
    <property type="molecule type" value="Genomic_DNA"/>
</dbReference>
<name>A0ABR3AW18_PHYBL</name>
<gene>
    <name evidence="3" type="ORF">J3Q64DRAFT_1159086</name>
</gene>
<feature type="coiled-coil region" evidence="1">
    <location>
        <begin position="38"/>
        <end position="300"/>
    </location>
</feature>
<protein>
    <recommendedName>
        <fullName evidence="5">CLIP1 zinc knuckle domain-containing protein</fullName>
    </recommendedName>
</protein>
<dbReference type="Proteomes" id="UP001448207">
    <property type="component" value="Unassembled WGS sequence"/>
</dbReference>
<evidence type="ECO:0000256" key="2">
    <source>
        <dbReference type="SAM" id="MobiDB-lite"/>
    </source>
</evidence>
<keyword evidence="4" id="KW-1185">Reference proteome</keyword>
<sequence>MIVTLEGECEELRRAGLETLNACQNTVHQIEEEKVAFGAEKDKQIEHLNRVIEDLRRRQSVLFGDDDVDYRDDENDAEWEDQRRRMEEQLELATTELENERLQVKHGKAELEKLRQQMAQQQITSAGSDERVANLKRELEKEVDDKRRLIEEADAAFEAQAKAEDENYEMKLSRVRMESELSEAQQTIEALQSAVGGVNSESKPPLSTQTDELQRALETSRQTEERLQKECERLQEISKQSEQECMRLMDELLQLEKCGSEDEKDYEGVSKYDKATRRQMEKLEKELVDTQHKYAALELSKRTEISQLSKDLADLEALVESKVFGEGDLEESLELERKRVADLEKQLAAYKSSSTRSLTSPVSPITRTSQSLANLRTEQDDKDDKDDIYCELCDETGHDIIDCHAYTTEIPDSDTDKLRMVRVDRFQRS</sequence>
<feature type="compositionally biased region" description="Polar residues" evidence="2">
    <location>
        <begin position="365"/>
        <end position="376"/>
    </location>
</feature>
<evidence type="ECO:0000313" key="4">
    <source>
        <dbReference type="Proteomes" id="UP001448207"/>
    </source>
</evidence>
<evidence type="ECO:0000256" key="1">
    <source>
        <dbReference type="SAM" id="Coils"/>
    </source>
</evidence>
<organism evidence="3 4">
    <name type="scientific">Phycomyces blakesleeanus</name>
    <dbReference type="NCBI Taxonomy" id="4837"/>
    <lineage>
        <taxon>Eukaryota</taxon>
        <taxon>Fungi</taxon>
        <taxon>Fungi incertae sedis</taxon>
        <taxon>Mucoromycota</taxon>
        <taxon>Mucoromycotina</taxon>
        <taxon>Mucoromycetes</taxon>
        <taxon>Mucorales</taxon>
        <taxon>Phycomycetaceae</taxon>
        <taxon>Phycomyces</taxon>
    </lineage>
</organism>
<comment type="caution">
    <text evidence="3">The sequence shown here is derived from an EMBL/GenBank/DDBJ whole genome shotgun (WGS) entry which is preliminary data.</text>
</comment>
<evidence type="ECO:0008006" key="5">
    <source>
        <dbReference type="Google" id="ProtNLM"/>
    </source>
</evidence>
<reference evidence="3 4" key="1">
    <citation type="submission" date="2024-04" db="EMBL/GenBank/DDBJ databases">
        <title>Symmetric and asymmetric DNA N6-adenine methylation regulates different biological responses in Mucorales.</title>
        <authorList>
            <consortium name="Lawrence Berkeley National Laboratory"/>
            <person name="Lax C."/>
            <person name="Mondo S.J."/>
            <person name="Osorio-Concepcion M."/>
            <person name="Muszewska A."/>
            <person name="Corrochano-Luque M."/>
            <person name="Gutierrez G."/>
            <person name="Riley R."/>
            <person name="Lipzen A."/>
            <person name="Guo J."/>
            <person name="Hundley H."/>
            <person name="Amirebrahimi M."/>
            <person name="Ng V."/>
            <person name="Lorenzo-Gutierrez D."/>
            <person name="Binder U."/>
            <person name="Yang J."/>
            <person name="Song Y."/>
            <person name="Canovas D."/>
            <person name="Navarro E."/>
            <person name="Freitag M."/>
            <person name="Gabaldon T."/>
            <person name="Grigoriev I.V."/>
            <person name="Corrochano L.M."/>
            <person name="Nicolas F.E."/>
            <person name="Garre V."/>
        </authorList>
    </citation>
    <scope>NUCLEOTIDE SEQUENCE [LARGE SCALE GENOMIC DNA]</scope>
    <source>
        <strain evidence="3 4">L51</strain>
    </source>
</reference>
<feature type="region of interest" description="Disordered" evidence="2">
    <location>
        <begin position="352"/>
        <end position="383"/>
    </location>
</feature>
<feature type="compositionally biased region" description="Low complexity" evidence="2">
    <location>
        <begin position="352"/>
        <end position="364"/>
    </location>
</feature>
<proteinExistence type="predicted"/>
<evidence type="ECO:0000313" key="3">
    <source>
        <dbReference type="EMBL" id="KAL0082469.1"/>
    </source>
</evidence>
<accession>A0ABR3AW18</accession>
<keyword evidence="1" id="KW-0175">Coiled coil</keyword>